<dbReference type="EMBL" id="CAJNOM010002200">
    <property type="protein sequence ID" value="CAF1628791.1"/>
    <property type="molecule type" value="Genomic_DNA"/>
</dbReference>
<evidence type="ECO:0000313" key="4">
    <source>
        <dbReference type="Proteomes" id="UP000663832"/>
    </source>
</evidence>
<accession>A0A815P5M1</accession>
<evidence type="ECO:0000313" key="5">
    <source>
        <dbReference type="Proteomes" id="UP000663877"/>
    </source>
</evidence>
<dbReference type="Proteomes" id="UP000663877">
    <property type="component" value="Unassembled WGS sequence"/>
</dbReference>
<dbReference type="EMBL" id="CAJNOI010001870">
    <property type="protein sequence ID" value="CAF1444449.1"/>
    <property type="molecule type" value="Genomic_DNA"/>
</dbReference>
<dbReference type="InterPro" id="IPR003609">
    <property type="entry name" value="Pan_app"/>
</dbReference>
<dbReference type="AlphaFoldDB" id="A0A815P5M1"/>
<dbReference type="OrthoDB" id="10074647at2759"/>
<feature type="domain" description="Apple" evidence="1">
    <location>
        <begin position="48"/>
        <end position="134"/>
    </location>
</feature>
<sequence length="426" mass="47996">MSAYKYWQYLMRLLEKVCHTDNVEMNTFTINIVLLATVIASRIRVANCASDTYVAHTQKISSVQFQPPIIEHYLDTVNAKSIIYCVAACNKHDLCRTCDYDSSTKQCRLFESLGSTGTLIPSIHTSSVFILNYCLQKTNNYDLSTIYSEPDYICTPASPGQSMTVYDAFQKLIVANNNVPLPLAERDVYMSSNGFYTSSSDSSAIRHYGYNGQLITAYAYGSSLGCINYNPKINTFIVCPYSIPRLETQLFNPNTSTTMSQQNISTVGPPFYSYYDTNRLYISYRSSASPITIHLINGTKILTADSQSTGSFTPFTLWQSQLVFGTGNSISLFNLNGTYQSSWSYNFSSAVSVIGFIQHDYAGRRYFNDYNANPSNKGVYIYNQNSTFYTVLNRACIWTCAIKITKRNITLVSLQSPNSSLYYYNF</sequence>
<proteinExistence type="predicted"/>
<evidence type="ECO:0000313" key="3">
    <source>
        <dbReference type="EMBL" id="CAF1628791.1"/>
    </source>
</evidence>
<reference evidence="2" key="1">
    <citation type="submission" date="2021-02" db="EMBL/GenBank/DDBJ databases">
        <authorList>
            <person name="Nowell W R."/>
        </authorList>
    </citation>
    <scope>NUCLEOTIDE SEQUENCE</scope>
</reference>
<gene>
    <name evidence="2" type="ORF">BJG266_LOCUS40080</name>
    <name evidence="3" type="ORF">QVE165_LOCUS56963</name>
</gene>
<dbReference type="Pfam" id="PF00024">
    <property type="entry name" value="PAN_1"/>
    <property type="match status" value="1"/>
</dbReference>
<comment type="caution">
    <text evidence="2">The sequence shown here is derived from an EMBL/GenBank/DDBJ whole genome shotgun (WGS) entry which is preliminary data.</text>
</comment>
<dbReference type="Proteomes" id="UP000663832">
    <property type="component" value="Unassembled WGS sequence"/>
</dbReference>
<evidence type="ECO:0000313" key="2">
    <source>
        <dbReference type="EMBL" id="CAF1444449.1"/>
    </source>
</evidence>
<dbReference type="PROSITE" id="PS50948">
    <property type="entry name" value="PAN"/>
    <property type="match status" value="1"/>
</dbReference>
<protein>
    <recommendedName>
        <fullName evidence="1">Apple domain-containing protein</fullName>
    </recommendedName>
</protein>
<name>A0A815P5M1_9BILA</name>
<evidence type="ECO:0000259" key="1">
    <source>
        <dbReference type="PROSITE" id="PS50948"/>
    </source>
</evidence>
<organism evidence="2 5">
    <name type="scientific">Adineta steineri</name>
    <dbReference type="NCBI Taxonomy" id="433720"/>
    <lineage>
        <taxon>Eukaryota</taxon>
        <taxon>Metazoa</taxon>
        <taxon>Spiralia</taxon>
        <taxon>Gnathifera</taxon>
        <taxon>Rotifera</taxon>
        <taxon>Eurotatoria</taxon>
        <taxon>Bdelloidea</taxon>
        <taxon>Adinetida</taxon>
        <taxon>Adinetidae</taxon>
        <taxon>Adineta</taxon>
    </lineage>
</organism>
<keyword evidence="4" id="KW-1185">Reference proteome</keyword>